<evidence type="ECO:0000313" key="13">
    <source>
        <dbReference type="Proteomes" id="UP000030001"/>
    </source>
</evidence>
<evidence type="ECO:0000313" key="11">
    <source>
        <dbReference type="EMBL" id="KGL67043.1"/>
    </source>
</evidence>
<dbReference type="GO" id="GO:0003887">
    <property type="term" value="F:DNA-directed DNA polymerase activity"/>
    <property type="evidence" value="ECO:0007669"/>
    <property type="project" value="UniProtKB-KW"/>
</dbReference>
<dbReference type="RefSeq" id="WP_006499739.1">
    <property type="nucleotide sequence ID" value="NZ_CABMGR010000002.1"/>
</dbReference>
<keyword evidence="4 12" id="KW-0548">Nucleotidyltransferase</keyword>
<dbReference type="EC" id="2.7.7.7" evidence="1"/>
<evidence type="ECO:0000256" key="2">
    <source>
        <dbReference type="ARBA" id="ARBA00017703"/>
    </source>
</evidence>
<keyword evidence="3 12" id="KW-0808">Transferase</keyword>
<feature type="domain" description="DNA polymerase III delta N-terminal" evidence="9">
    <location>
        <begin position="19"/>
        <end position="143"/>
    </location>
</feature>
<evidence type="ECO:0000256" key="1">
    <source>
        <dbReference type="ARBA" id="ARBA00012417"/>
    </source>
</evidence>
<dbReference type="InterPro" id="IPR005790">
    <property type="entry name" value="DNA_polIII_delta"/>
</dbReference>
<organism evidence="11 13">
    <name type="scientific">Limosilactobacillus mucosae</name>
    <name type="common">Lactobacillus mucosae</name>
    <dbReference type="NCBI Taxonomy" id="97478"/>
    <lineage>
        <taxon>Bacteria</taxon>
        <taxon>Bacillati</taxon>
        <taxon>Bacillota</taxon>
        <taxon>Bacilli</taxon>
        <taxon>Lactobacillales</taxon>
        <taxon>Lactobacillaceae</taxon>
        <taxon>Limosilactobacillus</taxon>
    </lineage>
</organism>
<comment type="catalytic activity">
    <reaction evidence="8">
        <text>DNA(n) + a 2'-deoxyribonucleoside 5'-triphosphate = DNA(n+1) + diphosphate</text>
        <dbReference type="Rhea" id="RHEA:22508"/>
        <dbReference type="Rhea" id="RHEA-COMP:17339"/>
        <dbReference type="Rhea" id="RHEA-COMP:17340"/>
        <dbReference type="ChEBI" id="CHEBI:33019"/>
        <dbReference type="ChEBI" id="CHEBI:61560"/>
        <dbReference type="ChEBI" id="CHEBI:173112"/>
        <dbReference type="EC" id="2.7.7.7"/>
    </reaction>
</comment>
<dbReference type="InterPro" id="IPR008921">
    <property type="entry name" value="DNA_pol3_clamp-load_cplx_C"/>
</dbReference>
<keyword evidence="5" id="KW-0235">DNA replication</keyword>
<evidence type="ECO:0000256" key="3">
    <source>
        <dbReference type="ARBA" id="ARBA00022679"/>
    </source>
</evidence>
<dbReference type="PANTHER" id="PTHR34388:SF1">
    <property type="entry name" value="DNA POLYMERASE III SUBUNIT DELTA"/>
    <property type="match status" value="1"/>
</dbReference>
<evidence type="ECO:0000259" key="9">
    <source>
        <dbReference type="Pfam" id="PF06144"/>
    </source>
</evidence>
<dbReference type="NCBIfam" id="TIGR01128">
    <property type="entry name" value="holA"/>
    <property type="match status" value="1"/>
</dbReference>
<evidence type="ECO:0000256" key="6">
    <source>
        <dbReference type="ARBA" id="ARBA00022932"/>
    </source>
</evidence>
<dbReference type="GO" id="GO:0009360">
    <property type="term" value="C:DNA polymerase III complex"/>
    <property type="evidence" value="ECO:0007669"/>
    <property type="project" value="InterPro"/>
</dbReference>
<reference evidence="11 13" key="1">
    <citation type="submission" date="2014-09" db="EMBL/GenBank/DDBJ databases">
        <title>Lactobacillus mucosae CRL573 Genome Sequencing.</title>
        <authorList>
            <person name="Bleckwedel J."/>
            <person name="Teran L.C."/>
            <person name="Bonacina J."/>
            <person name="Saavedra L."/>
            <person name="Mozzi F.B."/>
            <person name="Raya R.R."/>
        </authorList>
    </citation>
    <scope>NUCLEOTIDE SEQUENCE [LARGE SCALE GENOMIC DNA]</scope>
    <source>
        <strain evidence="11 13">CRL573</strain>
    </source>
</reference>
<evidence type="ECO:0000256" key="8">
    <source>
        <dbReference type="ARBA" id="ARBA00049244"/>
    </source>
</evidence>
<dbReference type="SUPFAM" id="SSF52540">
    <property type="entry name" value="P-loop containing nucleoside triphosphate hydrolases"/>
    <property type="match status" value="1"/>
</dbReference>
<gene>
    <name evidence="12" type="primary">holA</name>
    <name evidence="12" type="ORF">LM011_06445</name>
    <name evidence="11" type="ORF">LX03_04510</name>
</gene>
<accession>A0A099YDQ2</accession>
<evidence type="ECO:0000313" key="12">
    <source>
        <dbReference type="EMBL" id="QOL69065.1"/>
    </source>
</evidence>
<dbReference type="Pfam" id="PF21694">
    <property type="entry name" value="DNA_pol3_delta_C"/>
    <property type="match status" value="1"/>
</dbReference>
<sequence length="341" mass="38646">MDVATLRQQLSSQTPAMIYVILGTQGILQQQARDAFMNLIPEAERVMNVGSYDMETTPLSVALDDAMSAPFFGERRLVLINKPYFLTGNPAKVKVNHDLDAFKNYLEHPEPSTVLVLMAPYEKLDNRKGLVKELKKVAVEVSAAPLSEQDARHQVEQKLLGDGYRLENGAMDELIRRTNADYGLMMGNVEKLELLAYQSKRIKRDDVMGLVPQSLDENVFDLITAVLKRDQAKALDIYQQLLETNHEPLQLNALLVSQFRLLIQIKVLSKRGLSQGTLASRLKVHPYRVKLGMQTARRFQMNDLVRAYLGLIRCEKALKTTSREPELLFQLFMLQFAKKAG</sequence>
<evidence type="ECO:0000313" key="14">
    <source>
        <dbReference type="Proteomes" id="UP000593929"/>
    </source>
</evidence>
<dbReference type="EMBL" id="JROC01000029">
    <property type="protein sequence ID" value="KGL67043.1"/>
    <property type="molecule type" value="Genomic_DNA"/>
</dbReference>
<dbReference type="GO" id="GO:0003677">
    <property type="term" value="F:DNA binding"/>
    <property type="evidence" value="ECO:0007669"/>
    <property type="project" value="InterPro"/>
</dbReference>
<dbReference type="InterPro" id="IPR048466">
    <property type="entry name" value="DNA_pol3_delta-like_C"/>
</dbReference>
<dbReference type="Gene3D" id="1.10.8.60">
    <property type="match status" value="1"/>
</dbReference>
<dbReference type="GeneID" id="57113767"/>
<feature type="domain" description="DNA polymerase III delta subunit-like C-terminal" evidence="10">
    <location>
        <begin position="217"/>
        <end position="336"/>
    </location>
</feature>
<keyword evidence="6" id="KW-0239">DNA-directed DNA polymerase</keyword>
<comment type="similarity">
    <text evidence="7">Belongs to the DNA polymerase HolA subunit family.</text>
</comment>
<reference evidence="12 14" key="2">
    <citation type="submission" date="2020-10" db="EMBL/GenBank/DDBJ databases">
        <title>Genome sequencing of Lactobacillus mucosae KCTC 21011.</title>
        <authorList>
            <person name="Kim J."/>
        </authorList>
    </citation>
    <scope>NUCLEOTIDE SEQUENCE [LARGE SCALE GENOMIC DNA]</scope>
    <source>
        <strain evidence="12 14">LM011</strain>
    </source>
</reference>
<dbReference type="InterPro" id="IPR027417">
    <property type="entry name" value="P-loop_NTPase"/>
</dbReference>
<dbReference type="Gene3D" id="3.40.50.300">
    <property type="entry name" value="P-loop containing nucleotide triphosphate hydrolases"/>
    <property type="match status" value="1"/>
</dbReference>
<dbReference type="EMBL" id="CP062966">
    <property type="protein sequence ID" value="QOL69065.1"/>
    <property type="molecule type" value="Genomic_DNA"/>
</dbReference>
<protein>
    <recommendedName>
        <fullName evidence="2">DNA polymerase III subunit delta</fullName>
        <ecNumber evidence="1">2.7.7.7</ecNumber>
    </recommendedName>
</protein>
<proteinExistence type="inferred from homology"/>
<dbReference type="Gene3D" id="1.20.272.10">
    <property type="match status" value="1"/>
</dbReference>
<dbReference type="AlphaFoldDB" id="A0A099YDQ2"/>
<dbReference type="Proteomes" id="UP000593929">
    <property type="component" value="Chromosome"/>
</dbReference>
<evidence type="ECO:0000256" key="5">
    <source>
        <dbReference type="ARBA" id="ARBA00022705"/>
    </source>
</evidence>
<dbReference type="SUPFAM" id="SSF48019">
    <property type="entry name" value="post-AAA+ oligomerization domain-like"/>
    <property type="match status" value="1"/>
</dbReference>
<evidence type="ECO:0000259" key="10">
    <source>
        <dbReference type="Pfam" id="PF21694"/>
    </source>
</evidence>
<dbReference type="Proteomes" id="UP000030001">
    <property type="component" value="Unassembled WGS sequence"/>
</dbReference>
<name>A0A099YDQ2_LIMMU</name>
<dbReference type="GO" id="GO:0006261">
    <property type="term" value="P:DNA-templated DNA replication"/>
    <property type="evidence" value="ECO:0007669"/>
    <property type="project" value="TreeGrafter"/>
</dbReference>
<evidence type="ECO:0000256" key="7">
    <source>
        <dbReference type="ARBA" id="ARBA00034754"/>
    </source>
</evidence>
<dbReference type="PANTHER" id="PTHR34388">
    <property type="entry name" value="DNA POLYMERASE III SUBUNIT DELTA"/>
    <property type="match status" value="1"/>
</dbReference>
<dbReference type="InterPro" id="IPR010372">
    <property type="entry name" value="DNA_pol3_delta_N"/>
</dbReference>
<dbReference type="Pfam" id="PF06144">
    <property type="entry name" value="DNA_pol3_delta"/>
    <property type="match status" value="1"/>
</dbReference>
<evidence type="ECO:0000256" key="4">
    <source>
        <dbReference type="ARBA" id="ARBA00022695"/>
    </source>
</evidence>